<keyword evidence="2" id="KW-1185">Reference proteome</keyword>
<protein>
    <submittedName>
        <fullName evidence="1">Uncharacterized protein</fullName>
    </submittedName>
</protein>
<dbReference type="OrthoDB" id="5334833at2"/>
<accession>A0A3D8IMR8</accession>
<sequence length="68" mass="7902">MDTQNYQNDEYYARFLQAKTTLQQCQINKKITSCLGCTELLNCNIRTSYVKNVYENMNKGKSGGFDFN</sequence>
<organism evidence="1 2">
    <name type="scientific">Helicobacter didelphidarum</name>
    <dbReference type="NCBI Taxonomy" id="2040648"/>
    <lineage>
        <taxon>Bacteria</taxon>
        <taxon>Pseudomonadati</taxon>
        <taxon>Campylobacterota</taxon>
        <taxon>Epsilonproteobacteria</taxon>
        <taxon>Campylobacterales</taxon>
        <taxon>Helicobacteraceae</taxon>
        <taxon>Helicobacter</taxon>
    </lineage>
</organism>
<proteinExistence type="predicted"/>
<evidence type="ECO:0000313" key="2">
    <source>
        <dbReference type="Proteomes" id="UP000256379"/>
    </source>
</evidence>
<evidence type="ECO:0000313" key="1">
    <source>
        <dbReference type="EMBL" id="RDU65871.1"/>
    </source>
</evidence>
<gene>
    <name evidence="1" type="ORF">CQA53_05310</name>
</gene>
<dbReference type="RefSeq" id="WP_115542988.1">
    <property type="nucleotide sequence ID" value="NZ_NXLQ01000009.1"/>
</dbReference>
<dbReference type="AlphaFoldDB" id="A0A3D8IMR8"/>
<comment type="caution">
    <text evidence="1">The sequence shown here is derived from an EMBL/GenBank/DDBJ whole genome shotgun (WGS) entry which is preliminary data.</text>
</comment>
<dbReference type="Proteomes" id="UP000256379">
    <property type="component" value="Unassembled WGS sequence"/>
</dbReference>
<name>A0A3D8IMR8_9HELI</name>
<reference evidence="1 2" key="1">
    <citation type="submission" date="2018-04" db="EMBL/GenBank/DDBJ databases">
        <title>Novel Campyloabacter and Helicobacter Species and Strains.</title>
        <authorList>
            <person name="Mannion A.J."/>
            <person name="Shen Z."/>
            <person name="Fox J.G."/>
        </authorList>
    </citation>
    <scope>NUCLEOTIDE SEQUENCE [LARGE SCALE GENOMIC DNA]</scope>
    <source>
        <strain evidence="1 2">MIT 17-337</strain>
    </source>
</reference>
<dbReference type="EMBL" id="NXLQ01000009">
    <property type="protein sequence ID" value="RDU65871.1"/>
    <property type="molecule type" value="Genomic_DNA"/>
</dbReference>